<comment type="caution">
    <text evidence="2">The sequence shown here is derived from an EMBL/GenBank/DDBJ whole genome shotgun (WGS) entry which is preliminary data.</text>
</comment>
<dbReference type="Proteomes" id="UP000289738">
    <property type="component" value="Chromosome B08"/>
</dbReference>
<dbReference type="AlphaFoldDB" id="A0A444Y2Z7"/>
<protein>
    <submittedName>
        <fullName evidence="2">Uncharacterized protein</fullName>
    </submittedName>
</protein>
<feature type="compositionally biased region" description="Polar residues" evidence="1">
    <location>
        <begin position="7"/>
        <end position="16"/>
    </location>
</feature>
<dbReference type="EMBL" id="SDMP01000018">
    <property type="protein sequence ID" value="RYQ96268.1"/>
    <property type="molecule type" value="Genomic_DNA"/>
</dbReference>
<reference evidence="2 3" key="1">
    <citation type="submission" date="2019-01" db="EMBL/GenBank/DDBJ databases">
        <title>Sequencing of cultivated peanut Arachis hypogaea provides insights into genome evolution and oil improvement.</title>
        <authorList>
            <person name="Chen X."/>
        </authorList>
    </citation>
    <scope>NUCLEOTIDE SEQUENCE [LARGE SCALE GENOMIC DNA]</scope>
    <source>
        <strain evidence="3">cv. Fuhuasheng</strain>
        <tissue evidence="2">Leaves</tissue>
    </source>
</reference>
<organism evidence="2 3">
    <name type="scientific">Arachis hypogaea</name>
    <name type="common">Peanut</name>
    <dbReference type="NCBI Taxonomy" id="3818"/>
    <lineage>
        <taxon>Eukaryota</taxon>
        <taxon>Viridiplantae</taxon>
        <taxon>Streptophyta</taxon>
        <taxon>Embryophyta</taxon>
        <taxon>Tracheophyta</taxon>
        <taxon>Spermatophyta</taxon>
        <taxon>Magnoliopsida</taxon>
        <taxon>eudicotyledons</taxon>
        <taxon>Gunneridae</taxon>
        <taxon>Pentapetalae</taxon>
        <taxon>rosids</taxon>
        <taxon>fabids</taxon>
        <taxon>Fabales</taxon>
        <taxon>Fabaceae</taxon>
        <taxon>Papilionoideae</taxon>
        <taxon>50 kb inversion clade</taxon>
        <taxon>dalbergioids sensu lato</taxon>
        <taxon>Dalbergieae</taxon>
        <taxon>Pterocarpus clade</taxon>
        <taxon>Arachis</taxon>
    </lineage>
</organism>
<feature type="region of interest" description="Disordered" evidence="1">
    <location>
        <begin position="1"/>
        <end position="70"/>
    </location>
</feature>
<keyword evidence="3" id="KW-1185">Reference proteome</keyword>
<name>A0A444Y2Z7_ARAHY</name>
<evidence type="ECO:0000256" key="1">
    <source>
        <dbReference type="SAM" id="MobiDB-lite"/>
    </source>
</evidence>
<sequence length="89" mass="9989">MMYLSRLSRSQIQEASQAIGEVVPDSLEKEDDVPSGGSEEADSAGQNASMLSYDLNKTPKENDYPYSGMSPDKKNTWHIAMWETRYLNP</sequence>
<evidence type="ECO:0000313" key="3">
    <source>
        <dbReference type="Proteomes" id="UP000289738"/>
    </source>
</evidence>
<accession>A0A444Y2Z7</accession>
<evidence type="ECO:0000313" key="2">
    <source>
        <dbReference type="EMBL" id="RYQ96268.1"/>
    </source>
</evidence>
<gene>
    <name evidence="2" type="ORF">Ahy_B08g091956</name>
</gene>
<proteinExistence type="predicted"/>